<reference evidence="5" key="1">
    <citation type="submission" date="2019-12" db="EMBL/GenBank/DDBJ databases">
        <authorList>
            <person name="Awala S.I."/>
            <person name="Rhee S.K."/>
        </authorList>
    </citation>
    <scope>NUCLEOTIDE SEQUENCE [LARGE SCALE GENOMIC DNA]</scope>
    <source>
        <strain evidence="5">IM1</strain>
    </source>
</reference>
<proteinExistence type="inferred from homology"/>
<name>A0A858Q6F7_9GAMM</name>
<evidence type="ECO:0000313" key="4">
    <source>
        <dbReference type="EMBL" id="QJD29448.1"/>
    </source>
</evidence>
<dbReference type="InterPro" id="IPR003869">
    <property type="entry name" value="Polysac_CapD-like"/>
</dbReference>
<protein>
    <submittedName>
        <fullName evidence="4">NAD-dependent epimerase/dehydratase family protein</fullName>
    </submittedName>
</protein>
<dbReference type="CDD" id="cd05237">
    <property type="entry name" value="UDP_invert_4-6DH_SDR_e"/>
    <property type="match status" value="1"/>
</dbReference>
<dbReference type="EMBL" id="CP046565">
    <property type="protein sequence ID" value="QJD29448.1"/>
    <property type="molecule type" value="Genomic_DNA"/>
</dbReference>
<dbReference type="PANTHER" id="PTHR43318">
    <property type="entry name" value="UDP-N-ACETYLGLUCOSAMINE 4,6-DEHYDRATASE"/>
    <property type="match status" value="1"/>
</dbReference>
<keyword evidence="2" id="KW-0812">Transmembrane</keyword>
<evidence type="ECO:0000256" key="1">
    <source>
        <dbReference type="ARBA" id="ARBA00007430"/>
    </source>
</evidence>
<dbReference type="InterPro" id="IPR051203">
    <property type="entry name" value="Polysaccharide_Synthase-Rel"/>
</dbReference>
<feature type="transmembrane region" description="Helical" evidence="2">
    <location>
        <begin position="12"/>
        <end position="31"/>
    </location>
</feature>
<dbReference type="KEGG" id="metu:GNH96_05385"/>
<dbReference type="SUPFAM" id="SSF53335">
    <property type="entry name" value="S-adenosyl-L-methionine-dependent methyltransferases"/>
    <property type="match status" value="1"/>
</dbReference>
<keyword evidence="2" id="KW-1133">Transmembrane helix</keyword>
<accession>A0A858Q6F7</accession>
<dbReference type="Gene3D" id="3.40.50.720">
    <property type="entry name" value="NAD(P)-binding Rossmann-like Domain"/>
    <property type="match status" value="2"/>
</dbReference>
<evidence type="ECO:0000259" key="3">
    <source>
        <dbReference type="Pfam" id="PF02719"/>
    </source>
</evidence>
<keyword evidence="2" id="KW-0472">Membrane</keyword>
<gene>
    <name evidence="4" type="ORF">GNH96_05385</name>
</gene>
<feature type="transmembrane region" description="Helical" evidence="2">
    <location>
        <begin position="51"/>
        <end position="69"/>
    </location>
</feature>
<dbReference type="RefSeq" id="WP_169602732.1">
    <property type="nucleotide sequence ID" value="NZ_CP046565.1"/>
</dbReference>
<keyword evidence="5" id="KW-1185">Reference proteome</keyword>
<feature type="domain" description="Polysaccharide biosynthesis protein CapD-like" evidence="3">
    <location>
        <begin position="286"/>
        <end position="569"/>
    </location>
</feature>
<feature type="transmembrane region" description="Helical" evidence="2">
    <location>
        <begin position="113"/>
        <end position="131"/>
    </location>
</feature>
<dbReference type="InterPro" id="IPR036291">
    <property type="entry name" value="NAD(P)-bd_dom_sf"/>
</dbReference>
<dbReference type="Pfam" id="PF13727">
    <property type="entry name" value="CoA_binding_3"/>
    <property type="match status" value="1"/>
</dbReference>
<evidence type="ECO:0000313" key="5">
    <source>
        <dbReference type="Proteomes" id="UP000503004"/>
    </source>
</evidence>
<evidence type="ECO:0000256" key="2">
    <source>
        <dbReference type="SAM" id="Phobius"/>
    </source>
</evidence>
<feature type="transmembrane region" description="Helical" evidence="2">
    <location>
        <begin position="81"/>
        <end position="101"/>
    </location>
</feature>
<dbReference type="AlphaFoldDB" id="A0A858Q6F7"/>
<dbReference type="PANTHER" id="PTHR43318:SF1">
    <property type="entry name" value="POLYSACCHARIDE BIOSYNTHESIS PROTEIN EPSC-RELATED"/>
    <property type="match status" value="1"/>
</dbReference>
<comment type="similarity">
    <text evidence="1">Belongs to the polysaccharide synthase family.</text>
</comment>
<dbReference type="Pfam" id="PF02719">
    <property type="entry name" value="Polysacc_synt_2"/>
    <property type="match status" value="1"/>
</dbReference>
<sequence>MIRAHLDKLRSRTVIFLHDLLMVPLAWFGAYWLRFNLSEVPEPHLSVAIKWLPLVVVIQGVVFRLFGLYRGIWRFASMPDLLRIAKASASGIILIVAVLFFLDRLDAVPRSVIPLYTLLLVLFLSTPRALYRMWKDRSVHLMNGRRALIVGAGKAGETLVRDLLRSAESAFAPVAFVDDDPHKRGWEIHGVRVRGACDRIPSLVEKLDIEAILIAMPSAGDREMRRIVEICETTGLPFLTLPSVRDMWSGRLSDALRDVSIEDLLGRAPVRLDSAELAGYLDGKCIMVTGGGGSIGSELCKQIARFSLGRLVVFERSEFNLYRIELELRRSFPEMEIHAVLGDVTDAVAIRRAIDVHAPAVIFHAAAYKHVPLLQQQVREAAFNNVIGTRTVAEAAVERGVGEFVLISTDKAVNPTNVMGATKRAAELVVQSYNGEAATRFITVRFGNVLGSAGSVVPLFREQIRNGGPVTVTHPEVTRFFMTIPEACQLIMKAAATGQGGEVFVLDMGEPIRIGYLAEQMIRLSGKRPGEDIAIEYIGLRPGEKMHEELFLGTEQLQPTGYAKLMLAQATFCDRSVVAARIAAMDAACRSFDQEAVRQELCQLVPEYRETGTEN</sequence>
<organism evidence="4 5">
    <name type="scientific">Methylococcus geothermalis</name>
    <dbReference type="NCBI Taxonomy" id="2681310"/>
    <lineage>
        <taxon>Bacteria</taxon>
        <taxon>Pseudomonadati</taxon>
        <taxon>Pseudomonadota</taxon>
        <taxon>Gammaproteobacteria</taxon>
        <taxon>Methylococcales</taxon>
        <taxon>Methylococcaceae</taxon>
        <taxon>Methylococcus</taxon>
    </lineage>
</organism>
<dbReference type="Proteomes" id="UP000503004">
    <property type="component" value="Chromosome"/>
</dbReference>
<dbReference type="SUPFAM" id="SSF51735">
    <property type="entry name" value="NAD(P)-binding Rossmann-fold domains"/>
    <property type="match status" value="1"/>
</dbReference>
<dbReference type="InterPro" id="IPR029063">
    <property type="entry name" value="SAM-dependent_MTases_sf"/>
</dbReference>